<dbReference type="InterPro" id="IPR012094">
    <property type="entry name" value="tRNA_Ile_lys_synt"/>
</dbReference>
<evidence type="ECO:0000256" key="4">
    <source>
        <dbReference type="ARBA" id="ARBA00022694"/>
    </source>
</evidence>
<reference evidence="11" key="1">
    <citation type="submission" date="2020-01" db="EMBL/GenBank/DDBJ databases">
        <title>'Steroidobacter agaridevorans' sp. nov., agar-degrading bacteria isolated from rhizosphere soils.</title>
        <authorList>
            <person name="Ikenaga M."/>
            <person name="Kataoka M."/>
            <person name="Murouchi A."/>
            <person name="Katsuragi S."/>
            <person name="Sakai M."/>
        </authorList>
    </citation>
    <scope>NUCLEOTIDE SEQUENCE [LARGE SCALE GENOMIC DNA]</scope>
    <source>
        <strain evidence="11">YU21-B</strain>
    </source>
</reference>
<name>A0A829YDM4_9GAMM</name>
<keyword evidence="4 8" id="KW-0819">tRNA processing</keyword>
<comment type="similarity">
    <text evidence="8">Belongs to the tRNA(Ile)-lysidine synthase family.</text>
</comment>
<dbReference type="InterPro" id="IPR015262">
    <property type="entry name" value="tRNA_Ile_lys_synt_subst-bd"/>
</dbReference>
<dbReference type="InterPro" id="IPR012796">
    <property type="entry name" value="Lysidine-tRNA-synth_C"/>
</dbReference>
<dbReference type="InterPro" id="IPR014729">
    <property type="entry name" value="Rossmann-like_a/b/a_fold"/>
</dbReference>
<keyword evidence="3 8" id="KW-0436">Ligase</keyword>
<feature type="binding site" evidence="8">
    <location>
        <begin position="32"/>
        <end position="37"/>
    </location>
    <ligand>
        <name>ATP</name>
        <dbReference type="ChEBI" id="CHEBI:30616"/>
    </ligand>
</feature>
<evidence type="ECO:0000259" key="9">
    <source>
        <dbReference type="SMART" id="SM00977"/>
    </source>
</evidence>
<evidence type="ECO:0000256" key="6">
    <source>
        <dbReference type="ARBA" id="ARBA00022840"/>
    </source>
</evidence>
<proteinExistence type="inferred from homology"/>
<keyword evidence="6 8" id="KW-0067">ATP-binding</keyword>
<evidence type="ECO:0000256" key="5">
    <source>
        <dbReference type="ARBA" id="ARBA00022741"/>
    </source>
</evidence>
<comment type="function">
    <text evidence="8">Ligates lysine onto the cytidine present at position 34 of the AUA codon-specific tRNA(Ile) that contains the anticodon CAU, in an ATP-dependent manner. Cytidine is converted to lysidine, thus changing the amino acid specificity of the tRNA from methionine to isoleucine.</text>
</comment>
<evidence type="ECO:0000313" key="11">
    <source>
        <dbReference type="Proteomes" id="UP000445000"/>
    </source>
</evidence>
<dbReference type="Pfam" id="PF01171">
    <property type="entry name" value="ATP_bind_3"/>
    <property type="match status" value="1"/>
</dbReference>
<dbReference type="GO" id="GO:0032267">
    <property type="term" value="F:tRNA(Ile)-lysidine synthase activity"/>
    <property type="evidence" value="ECO:0007669"/>
    <property type="project" value="UniProtKB-EC"/>
</dbReference>
<comment type="catalytic activity">
    <reaction evidence="7 8">
        <text>cytidine(34) in tRNA(Ile2) + L-lysine + ATP = lysidine(34) in tRNA(Ile2) + AMP + diphosphate + H(+)</text>
        <dbReference type="Rhea" id="RHEA:43744"/>
        <dbReference type="Rhea" id="RHEA-COMP:10625"/>
        <dbReference type="Rhea" id="RHEA-COMP:10670"/>
        <dbReference type="ChEBI" id="CHEBI:15378"/>
        <dbReference type="ChEBI" id="CHEBI:30616"/>
        <dbReference type="ChEBI" id="CHEBI:32551"/>
        <dbReference type="ChEBI" id="CHEBI:33019"/>
        <dbReference type="ChEBI" id="CHEBI:82748"/>
        <dbReference type="ChEBI" id="CHEBI:83665"/>
        <dbReference type="ChEBI" id="CHEBI:456215"/>
        <dbReference type="EC" id="6.3.4.19"/>
    </reaction>
</comment>
<accession>A0A829YDM4</accession>
<dbReference type="PANTHER" id="PTHR43033">
    <property type="entry name" value="TRNA(ILE)-LYSIDINE SYNTHASE-RELATED"/>
    <property type="match status" value="1"/>
</dbReference>
<keyword evidence="5 8" id="KW-0547">Nucleotide-binding</keyword>
<dbReference type="GO" id="GO:0006400">
    <property type="term" value="P:tRNA modification"/>
    <property type="evidence" value="ECO:0007669"/>
    <property type="project" value="UniProtKB-UniRule"/>
</dbReference>
<dbReference type="Pfam" id="PF11734">
    <property type="entry name" value="TilS_C"/>
    <property type="match status" value="1"/>
</dbReference>
<dbReference type="InterPro" id="IPR011063">
    <property type="entry name" value="TilS/TtcA_N"/>
</dbReference>
<feature type="domain" description="Lysidine-tRNA(Ile) synthetase C-terminal" evidence="9">
    <location>
        <begin position="370"/>
        <end position="443"/>
    </location>
</feature>
<dbReference type="SMART" id="SM00977">
    <property type="entry name" value="TilS_C"/>
    <property type="match status" value="1"/>
</dbReference>
<dbReference type="AlphaFoldDB" id="A0A829YDM4"/>
<keyword evidence="11" id="KW-1185">Reference proteome</keyword>
<evidence type="ECO:0000256" key="8">
    <source>
        <dbReference type="HAMAP-Rule" id="MF_01161"/>
    </source>
</evidence>
<gene>
    <name evidence="8 10" type="primary">tilS</name>
    <name evidence="10" type="ORF">GCM10011487_27720</name>
</gene>
<sequence>MFTPRELQDRVQGRAGGRAWLPPDAAVCVAFSGGLDSTVLLHSFARLAAEPNSYRVRAVHIDHGLHADSALWRDHCARQAQALQVEFTSMRVAVTGIDEVGLEAAARDARYAAFARELRPGEYLLVGHHADDQLETMLLALMRGAGVLGLGAMQVFEPFARGALLRPLWDFTRAELEMWARAEGLHWLTDPSNTNLALDRNFVRHRIVSALRERWPAAAQTALRSSQHLQEAWRALEQLAAIDAERAIDGECLSVEALRALNPERRRNLLRYWIRRRGARAPSTRKLAGIEHDMLAASVDRVPCVGWDGWEMRRHRGWLYCEQKLPALDTGQAIAWPAHAPLQLPAGLGSLRISPGEPGRLSAAKLPATLTVRFREGGETIQPVGHAIHHKLKKLLQASAVLPWWRERLPLVYAGKQLVAVGDLWIADEFAATDGEPAVSIVWEHRPAIVGRHPNV</sequence>
<dbReference type="Gene3D" id="1.20.59.20">
    <property type="match status" value="1"/>
</dbReference>
<organism evidence="10 11">
    <name type="scientific">Steroidobacter agaridevorans</name>
    <dbReference type="NCBI Taxonomy" id="2695856"/>
    <lineage>
        <taxon>Bacteria</taxon>
        <taxon>Pseudomonadati</taxon>
        <taxon>Pseudomonadota</taxon>
        <taxon>Gammaproteobacteria</taxon>
        <taxon>Steroidobacterales</taxon>
        <taxon>Steroidobacteraceae</taxon>
        <taxon>Steroidobacter</taxon>
    </lineage>
</organism>
<comment type="domain">
    <text evidence="8">The N-terminal region contains the highly conserved SGGXDS motif, predicted to be a P-loop motif involved in ATP binding.</text>
</comment>
<dbReference type="HAMAP" id="MF_01161">
    <property type="entry name" value="tRNA_Ile_lys_synt"/>
    <property type="match status" value="1"/>
</dbReference>
<dbReference type="NCBIfam" id="TIGR02433">
    <property type="entry name" value="lysidine_TilS_C"/>
    <property type="match status" value="1"/>
</dbReference>
<protein>
    <recommendedName>
        <fullName evidence="8">tRNA(Ile)-lysidine synthase</fullName>
        <ecNumber evidence="8">6.3.4.19</ecNumber>
    </recommendedName>
    <alternativeName>
        <fullName evidence="8">tRNA(Ile)-2-lysyl-cytidine synthase</fullName>
    </alternativeName>
    <alternativeName>
        <fullName evidence="8">tRNA(Ile)-lysidine synthetase</fullName>
    </alternativeName>
</protein>
<dbReference type="SUPFAM" id="SSF56037">
    <property type="entry name" value="PheT/TilS domain"/>
    <property type="match status" value="1"/>
</dbReference>
<evidence type="ECO:0000256" key="2">
    <source>
        <dbReference type="ARBA" id="ARBA00022490"/>
    </source>
</evidence>
<evidence type="ECO:0000256" key="1">
    <source>
        <dbReference type="ARBA" id="ARBA00004496"/>
    </source>
</evidence>
<dbReference type="SUPFAM" id="SSF52402">
    <property type="entry name" value="Adenine nucleotide alpha hydrolases-like"/>
    <property type="match status" value="1"/>
</dbReference>
<evidence type="ECO:0000256" key="7">
    <source>
        <dbReference type="ARBA" id="ARBA00048539"/>
    </source>
</evidence>
<dbReference type="Gene3D" id="3.40.50.620">
    <property type="entry name" value="HUPs"/>
    <property type="match status" value="1"/>
</dbReference>
<dbReference type="GO" id="GO:0005524">
    <property type="term" value="F:ATP binding"/>
    <property type="evidence" value="ECO:0007669"/>
    <property type="project" value="UniProtKB-UniRule"/>
</dbReference>
<dbReference type="InterPro" id="IPR012795">
    <property type="entry name" value="tRNA_Ile_lys_synt_N"/>
</dbReference>
<dbReference type="EMBL" id="BLJN01000002">
    <property type="protein sequence ID" value="GFE80772.1"/>
    <property type="molecule type" value="Genomic_DNA"/>
</dbReference>
<evidence type="ECO:0000256" key="3">
    <source>
        <dbReference type="ARBA" id="ARBA00022598"/>
    </source>
</evidence>
<dbReference type="EC" id="6.3.4.19" evidence="8"/>
<dbReference type="Proteomes" id="UP000445000">
    <property type="component" value="Unassembled WGS sequence"/>
</dbReference>
<dbReference type="Pfam" id="PF09179">
    <property type="entry name" value="TilS"/>
    <property type="match status" value="1"/>
</dbReference>
<comment type="caution">
    <text evidence="10">The sequence shown here is derived from an EMBL/GenBank/DDBJ whole genome shotgun (WGS) entry which is preliminary data.</text>
</comment>
<dbReference type="RefSeq" id="WP_161812411.1">
    <property type="nucleotide sequence ID" value="NZ_BLJN01000002.1"/>
</dbReference>
<dbReference type="NCBIfam" id="TIGR02432">
    <property type="entry name" value="lysidine_TilS_N"/>
    <property type="match status" value="1"/>
</dbReference>
<evidence type="ECO:0000313" key="10">
    <source>
        <dbReference type="EMBL" id="GFE80772.1"/>
    </source>
</evidence>
<dbReference type="GO" id="GO:0005737">
    <property type="term" value="C:cytoplasm"/>
    <property type="evidence" value="ECO:0007669"/>
    <property type="project" value="UniProtKB-SubCell"/>
</dbReference>
<keyword evidence="2 8" id="KW-0963">Cytoplasm</keyword>
<dbReference type="CDD" id="cd01992">
    <property type="entry name" value="TilS_N"/>
    <property type="match status" value="1"/>
</dbReference>
<dbReference type="SUPFAM" id="SSF82829">
    <property type="entry name" value="MesJ substrate recognition domain-like"/>
    <property type="match status" value="1"/>
</dbReference>
<comment type="subcellular location">
    <subcellularLocation>
        <location evidence="1 8">Cytoplasm</location>
    </subcellularLocation>
</comment>
<dbReference type="PANTHER" id="PTHR43033:SF1">
    <property type="entry name" value="TRNA(ILE)-LYSIDINE SYNTHASE-RELATED"/>
    <property type="match status" value="1"/>
</dbReference>